<comment type="caution">
    <text evidence="2">The sequence shown here is derived from an EMBL/GenBank/DDBJ whole genome shotgun (WGS) entry which is preliminary data.</text>
</comment>
<organism evidence="2 3">
    <name type="scientific">Streptomyces thioluteus</name>
    <dbReference type="NCBI Taxonomy" id="66431"/>
    <lineage>
        <taxon>Bacteria</taxon>
        <taxon>Bacillati</taxon>
        <taxon>Actinomycetota</taxon>
        <taxon>Actinomycetes</taxon>
        <taxon>Kitasatosporales</taxon>
        <taxon>Streptomycetaceae</taxon>
        <taxon>Streptomyces</taxon>
    </lineage>
</organism>
<keyword evidence="3" id="KW-1185">Reference proteome</keyword>
<feature type="compositionally biased region" description="Low complexity" evidence="1">
    <location>
        <begin position="70"/>
        <end position="81"/>
    </location>
</feature>
<reference evidence="3" key="1">
    <citation type="journal article" date="2019" name="Int. J. Syst. Evol. Microbiol.">
        <title>The Global Catalogue of Microorganisms (GCM) 10K type strain sequencing project: providing services to taxonomists for standard genome sequencing and annotation.</title>
        <authorList>
            <consortium name="The Broad Institute Genomics Platform"/>
            <consortium name="The Broad Institute Genome Sequencing Center for Infectious Disease"/>
            <person name="Wu L."/>
            <person name="Ma J."/>
        </authorList>
    </citation>
    <scope>NUCLEOTIDE SEQUENCE [LARGE SCALE GENOMIC DNA]</scope>
    <source>
        <strain evidence="3">JCM 4087</strain>
    </source>
</reference>
<name>A0ABP6IYU2_STRTU</name>
<evidence type="ECO:0000256" key="1">
    <source>
        <dbReference type="SAM" id="MobiDB-lite"/>
    </source>
</evidence>
<feature type="region of interest" description="Disordered" evidence="1">
    <location>
        <begin position="70"/>
        <end position="89"/>
    </location>
</feature>
<proteinExistence type="predicted"/>
<dbReference type="Proteomes" id="UP001501102">
    <property type="component" value="Unassembled WGS sequence"/>
</dbReference>
<feature type="region of interest" description="Disordered" evidence="1">
    <location>
        <begin position="1"/>
        <end position="35"/>
    </location>
</feature>
<evidence type="ECO:0000313" key="2">
    <source>
        <dbReference type="EMBL" id="GAA2914517.1"/>
    </source>
</evidence>
<accession>A0ABP6IYU2</accession>
<protein>
    <submittedName>
        <fullName evidence="2">Uncharacterized protein</fullName>
    </submittedName>
</protein>
<gene>
    <name evidence="2" type="ORF">GCM10020221_07760</name>
</gene>
<dbReference type="EMBL" id="BAAAXZ010000030">
    <property type="protein sequence ID" value="GAA2914517.1"/>
    <property type="molecule type" value="Genomic_DNA"/>
</dbReference>
<evidence type="ECO:0000313" key="3">
    <source>
        <dbReference type="Proteomes" id="UP001501102"/>
    </source>
</evidence>
<sequence>MDGAHGEGMNATQQHMLDSYRALQQGVPVPPAPGTDEIRTVREIFAWREFRRVLAGRVVRRRSFAARPASAAASAVPAPVRVPEEGRCR</sequence>